<reference evidence="3 4" key="1">
    <citation type="journal article" date="2021" name="Nat. Commun.">
        <title>Genetic determinants of endophytism in the Arabidopsis root mycobiome.</title>
        <authorList>
            <person name="Mesny F."/>
            <person name="Miyauchi S."/>
            <person name="Thiergart T."/>
            <person name="Pickel B."/>
            <person name="Atanasova L."/>
            <person name="Karlsson M."/>
            <person name="Huettel B."/>
            <person name="Barry K.W."/>
            <person name="Haridas S."/>
            <person name="Chen C."/>
            <person name="Bauer D."/>
            <person name="Andreopoulos W."/>
            <person name="Pangilinan J."/>
            <person name="LaButti K."/>
            <person name="Riley R."/>
            <person name="Lipzen A."/>
            <person name="Clum A."/>
            <person name="Drula E."/>
            <person name="Henrissat B."/>
            <person name="Kohler A."/>
            <person name="Grigoriev I.V."/>
            <person name="Martin F.M."/>
            <person name="Hacquard S."/>
        </authorList>
    </citation>
    <scope>NUCLEOTIDE SEQUENCE [LARGE SCALE GENOMIC DNA]</scope>
    <source>
        <strain evidence="3 4">MPI-CAGE-CH-0241</strain>
    </source>
</reference>
<dbReference type="Proteomes" id="UP000777438">
    <property type="component" value="Unassembled WGS sequence"/>
</dbReference>
<proteinExistence type="predicted"/>
<name>A0A9P8WAD9_9HYPO</name>
<dbReference type="PANTHER" id="PTHR40640">
    <property type="entry name" value="ANCHORED GLYCOPROTEIN, PUTATIVE (AFU_ORTHOLOGUE AFUA_8G04860)-RELATED"/>
    <property type="match status" value="1"/>
</dbReference>
<feature type="signal peptide" evidence="2">
    <location>
        <begin position="1"/>
        <end position="16"/>
    </location>
</feature>
<evidence type="ECO:0000256" key="1">
    <source>
        <dbReference type="SAM" id="MobiDB-lite"/>
    </source>
</evidence>
<evidence type="ECO:0000313" key="4">
    <source>
        <dbReference type="Proteomes" id="UP000777438"/>
    </source>
</evidence>
<dbReference type="AlphaFoldDB" id="A0A9P8WAD9"/>
<keyword evidence="4" id="KW-1185">Reference proteome</keyword>
<feature type="region of interest" description="Disordered" evidence="1">
    <location>
        <begin position="179"/>
        <end position="216"/>
    </location>
</feature>
<organism evidence="3 4">
    <name type="scientific">Thelonectria olida</name>
    <dbReference type="NCBI Taxonomy" id="1576542"/>
    <lineage>
        <taxon>Eukaryota</taxon>
        <taxon>Fungi</taxon>
        <taxon>Dikarya</taxon>
        <taxon>Ascomycota</taxon>
        <taxon>Pezizomycotina</taxon>
        <taxon>Sordariomycetes</taxon>
        <taxon>Hypocreomycetidae</taxon>
        <taxon>Hypocreales</taxon>
        <taxon>Nectriaceae</taxon>
        <taxon>Thelonectria</taxon>
    </lineage>
</organism>
<feature type="chain" id="PRO_5040464190" evidence="2">
    <location>
        <begin position="17"/>
        <end position="240"/>
    </location>
</feature>
<keyword evidence="2" id="KW-0732">Signal</keyword>
<accession>A0A9P8WAD9</accession>
<dbReference type="EMBL" id="JAGPYM010000008">
    <property type="protein sequence ID" value="KAH6891486.1"/>
    <property type="molecule type" value="Genomic_DNA"/>
</dbReference>
<dbReference type="PANTHER" id="PTHR40640:SF1">
    <property type="entry name" value="ANCHORED GLYCOPROTEIN, PUTATIVE (AFU_ORTHOLOGUE AFUA_8G04860)-RELATED"/>
    <property type="match status" value="1"/>
</dbReference>
<gene>
    <name evidence="3" type="ORF">B0T10DRAFT_485383</name>
</gene>
<protein>
    <submittedName>
        <fullName evidence="3">Uncharacterized protein</fullName>
    </submittedName>
</protein>
<evidence type="ECO:0000256" key="2">
    <source>
        <dbReference type="SAM" id="SignalP"/>
    </source>
</evidence>
<comment type="caution">
    <text evidence="3">The sequence shown here is derived from an EMBL/GenBank/DDBJ whole genome shotgun (WGS) entry which is preliminary data.</text>
</comment>
<sequence>MLLSLALLALSTVAAAQQPTIKLYMEDAGRKGPVYVSLIDVQSGSTTVSINCPYNTVEGPCWMNKKTITYAPSTMIYTHTYDGHKSDSIDYVWASTINCALNQKNERATCIFRVTSTETGTSETSTFSHTWENYTTDEFWATVTANAKELTAGDGTTTAATASTTSASTPMSAAASALSEAASTSASETSQARVTSASASEPNATATTTTSSSTGAGASVTQNAVLVGAMAAVGGAALLV</sequence>
<evidence type="ECO:0000313" key="3">
    <source>
        <dbReference type="EMBL" id="KAH6891486.1"/>
    </source>
</evidence>